<feature type="domain" description="Double zinc ribbon" evidence="3">
    <location>
        <begin position="7"/>
        <end position="63"/>
    </location>
</feature>
<sequence>MNPFTYALNYLLPSRCQLCSERTEGAVCPQCAEDFIIARKSRCDQCGIQLTDADNDQKCGECLKTSPFYDFTIVGTDYVPPIDELVQRLKFGQQLPIAQLMAFTIRESIITKQDRLLPSIIAPVPLGRLRLTERGFNQSWEVVRHLSEQLGIPKQACLLSRIRETQAQSLIPLTQRSANTRGAFVCNMTFKHQILDRHVGVVDDVMTTGATLNEVAKTLKRAGATTVTNFVFARTPRRP</sequence>
<reference evidence="4" key="1">
    <citation type="submission" date="2020-08" db="EMBL/GenBank/DDBJ databases">
        <title>Novel species isolated from subtropical streams in China.</title>
        <authorList>
            <person name="Lu H."/>
        </authorList>
    </citation>
    <scope>NUCLEOTIDE SEQUENCE</scope>
    <source>
        <strain evidence="4">LX22W</strain>
    </source>
</reference>
<dbReference type="Proteomes" id="UP000627446">
    <property type="component" value="Unassembled WGS sequence"/>
</dbReference>
<comment type="similarity">
    <text evidence="1">Belongs to the ComF/GntX family.</text>
</comment>
<dbReference type="InterPro" id="IPR029057">
    <property type="entry name" value="PRTase-like"/>
</dbReference>
<dbReference type="AlphaFoldDB" id="A0A923HSB0"/>
<accession>A0A923HSB0</accession>
<dbReference type="InterPro" id="IPR000836">
    <property type="entry name" value="PRTase_dom"/>
</dbReference>
<dbReference type="EMBL" id="JACOFZ010000005">
    <property type="protein sequence ID" value="MBC3882395.1"/>
    <property type="molecule type" value="Genomic_DNA"/>
</dbReference>
<dbReference type="Pfam" id="PF00156">
    <property type="entry name" value="Pribosyltran"/>
    <property type="match status" value="1"/>
</dbReference>
<evidence type="ECO:0000313" key="5">
    <source>
        <dbReference type="Proteomes" id="UP000627446"/>
    </source>
</evidence>
<organism evidence="4 5">
    <name type="scientific">Undibacterium nitidum</name>
    <dbReference type="NCBI Taxonomy" id="2762298"/>
    <lineage>
        <taxon>Bacteria</taxon>
        <taxon>Pseudomonadati</taxon>
        <taxon>Pseudomonadota</taxon>
        <taxon>Betaproteobacteria</taxon>
        <taxon>Burkholderiales</taxon>
        <taxon>Oxalobacteraceae</taxon>
        <taxon>Undibacterium</taxon>
    </lineage>
</organism>
<evidence type="ECO:0000259" key="2">
    <source>
        <dbReference type="Pfam" id="PF00156"/>
    </source>
</evidence>
<dbReference type="InterPro" id="IPR044005">
    <property type="entry name" value="DZR_2"/>
</dbReference>
<protein>
    <submittedName>
        <fullName evidence="4">ComF family protein</fullName>
    </submittedName>
</protein>
<feature type="domain" description="Phosphoribosyltransferase" evidence="2">
    <location>
        <begin position="143"/>
        <end position="236"/>
    </location>
</feature>
<dbReference type="InterPro" id="IPR051910">
    <property type="entry name" value="ComF/GntX_DNA_util-trans"/>
</dbReference>
<comment type="caution">
    <text evidence="4">The sequence shown here is derived from an EMBL/GenBank/DDBJ whole genome shotgun (WGS) entry which is preliminary data.</text>
</comment>
<evidence type="ECO:0000313" key="4">
    <source>
        <dbReference type="EMBL" id="MBC3882395.1"/>
    </source>
</evidence>
<dbReference type="PANTHER" id="PTHR47505:SF1">
    <property type="entry name" value="DNA UTILIZATION PROTEIN YHGH"/>
    <property type="match status" value="1"/>
</dbReference>
<evidence type="ECO:0000256" key="1">
    <source>
        <dbReference type="ARBA" id="ARBA00008007"/>
    </source>
</evidence>
<dbReference type="Pfam" id="PF18912">
    <property type="entry name" value="DZR_2"/>
    <property type="match status" value="1"/>
</dbReference>
<dbReference type="RefSeq" id="WP_186917012.1">
    <property type="nucleotide sequence ID" value="NZ_JACOFZ010000005.1"/>
</dbReference>
<dbReference type="PANTHER" id="PTHR47505">
    <property type="entry name" value="DNA UTILIZATION PROTEIN YHGH"/>
    <property type="match status" value="1"/>
</dbReference>
<dbReference type="Gene3D" id="3.40.50.2020">
    <property type="match status" value="1"/>
</dbReference>
<gene>
    <name evidence="4" type="ORF">H8K36_13465</name>
</gene>
<proteinExistence type="inferred from homology"/>
<dbReference type="SUPFAM" id="SSF53271">
    <property type="entry name" value="PRTase-like"/>
    <property type="match status" value="1"/>
</dbReference>
<dbReference type="CDD" id="cd06223">
    <property type="entry name" value="PRTases_typeI"/>
    <property type="match status" value="1"/>
</dbReference>
<keyword evidence="5" id="KW-1185">Reference proteome</keyword>
<name>A0A923HSB0_9BURK</name>
<evidence type="ECO:0000259" key="3">
    <source>
        <dbReference type="Pfam" id="PF18912"/>
    </source>
</evidence>